<dbReference type="EMBL" id="SOZH01000012">
    <property type="protein sequence ID" value="TFF04472.1"/>
    <property type="molecule type" value="Genomic_DNA"/>
</dbReference>
<sequence>MTIAITRYPHTTDNHPVDPIQHWPKMRATATARLDALTAEDPDLLTTIASDYGLATEDEHGAWNPDPARVLAHLDEFLDWFKPDTITRRDGTTAPFVAFPRDVTTLYIDEHKTWYLASGGLSWGDPPTDAYEVILTVDALGLFNEPIDPTRCLTLHRHDDQPTWLCNLPHAHPGDCSPTP</sequence>
<evidence type="ECO:0000313" key="1">
    <source>
        <dbReference type="EMBL" id="TFF04472.1"/>
    </source>
</evidence>
<keyword evidence="2" id="KW-1185">Reference proteome</keyword>
<name>A0A4Y8QXN7_9MICO</name>
<comment type="caution">
    <text evidence="1">The sequence shown here is derived from an EMBL/GenBank/DDBJ whole genome shotgun (WGS) entry which is preliminary data.</text>
</comment>
<reference evidence="1 2" key="1">
    <citation type="submission" date="2019-03" db="EMBL/GenBank/DDBJ databases">
        <title>Cellulosimicrobium funkei JCM14302 Assembly.</title>
        <authorList>
            <person name="Dou T."/>
        </authorList>
    </citation>
    <scope>NUCLEOTIDE SEQUENCE [LARGE SCALE GENOMIC DNA]</scope>
    <source>
        <strain evidence="1 2">JCM 14302</strain>
    </source>
</reference>
<dbReference type="RefSeq" id="WP_061269332.1">
    <property type="nucleotide sequence ID" value="NZ_SOZH01000012.1"/>
</dbReference>
<organism evidence="1 2">
    <name type="scientific">Cellulosimicrobium funkei</name>
    <dbReference type="NCBI Taxonomy" id="264251"/>
    <lineage>
        <taxon>Bacteria</taxon>
        <taxon>Bacillati</taxon>
        <taxon>Actinomycetota</taxon>
        <taxon>Actinomycetes</taxon>
        <taxon>Micrococcales</taxon>
        <taxon>Promicromonosporaceae</taxon>
        <taxon>Cellulosimicrobium</taxon>
    </lineage>
</organism>
<dbReference type="Proteomes" id="UP000298003">
    <property type="component" value="Unassembled WGS sequence"/>
</dbReference>
<dbReference type="AlphaFoldDB" id="A0A4Y8QXN7"/>
<proteinExistence type="predicted"/>
<evidence type="ECO:0000313" key="2">
    <source>
        <dbReference type="Proteomes" id="UP000298003"/>
    </source>
</evidence>
<dbReference type="GeneID" id="95686522"/>
<gene>
    <name evidence="1" type="ORF">E1O70_18730</name>
</gene>
<protein>
    <submittedName>
        <fullName evidence="1">Uncharacterized protein</fullName>
    </submittedName>
</protein>
<accession>A0A4Y8QXN7</accession>